<keyword evidence="3" id="KW-1185">Reference proteome</keyword>
<organism evidence="2 3">
    <name type="scientific">Hypsibius exemplaris</name>
    <name type="common">Freshwater tardigrade</name>
    <dbReference type="NCBI Taxonomy" id="2072580"/>
    <lineage>
        <taxon>Eukaryota</taxon>
        <taxon>Metazoa</taxon>
        <taxon>Ecdysozoa</taxon>
        <taxon>Tardigrada</taxon>
        <taxon>Eutardigrada</taxon>
        <taxon>Parachela</taxon>
        <taxon>Hypsibioidea</taxon>
        <taxon>Hypsibiidae</taxon>
        <taxon>Hypsibius</taxon>
    </lineage>
</organism>
<dbReference type="EMBL" id="MTYJ01000067">
    <property type="protein sequence ID" value="OQV17002.1"/>
    <property type="molecule type" value="Genomic_DNA"/>
</dbReference>
<name>A0A1W0WP85_HYPEX</name>
<protein>
    <submittedName>
        <fullName evidence="2">Uncharacterized protein</fullName>
    </submittedName>
</protein>
<dbReference type="Proteomes" id="UP000192578">
    <property type="component" value="Unassembled WGS sequence"/>
</dbReference>
<accession>A0A1W0WP85</accession>
<feature type="compositionally biased region" description="Basic and acidic residues" evidence="1">
    <location>
        <begin position="149"/>
        <end position="169"/>
    </location>
</feature>
<proteinExistence type="predicted"/>
<evidence type="ECO:0000256" key="1">
    <source>
        <dbReference type="SAM" id="MobiDB-lite"/>
    </source>
</evidence>
<comment type="caution">
    <text evidence="2">The sequence shown here is derived from an EMBL/GenBank/DDBJ whole genome shotgun (WGS) entry which is preliminary data.</text>
</comment>
<feature type="region of interest" description="Disordered" evidence="1">
    <location>
        <begin position="114"/>
        <end position="171"/>
    </location>
</feature>
<sequence length="215" mass="23366">MIPNCPIQWFLHITLTGLDNLLCSLLLLSLLSFPTLYEAAAVQQRTTLDANSQPLVGSTQLVKNASPTVPAQELMYKSETDERYTAAEKAISSGGGKSKVPAVTVQLDSESDETFAKASKMDAAHAGPARKRRGGTRNGGKGRNLYGHCRREDDPEFSREDNDGDREGAEAGLGRCSFKTLLPGKREVKGLSGIDATERDGLKKRRLMMMSHGKI</sequence>
<evidence type="ECO:0000313" key="2">
    <source>
        <dbReference type="EMBL" id="OQV17002.1"/>
    </source>
</evidence>
<dbReference type="AlphaFoldDB" id="A0A1W0WP85"/>
<reference evidence="3" key="1">
    <citation type="submission" date="2017-01" db="EMBL/GenBank/DDBJ databases">
        <title>Comparative genomics of anhydrobiosis in the tardigrade Hypsibius dujardini.</title>
        <authorList>
            <person name="Yoshida Y."/>
            <person name="Koutsovoulos G."/>
            <person name="Laetsch D."/>
            <person name="Stevens L."/>
            <person name="Kumar S."/>
            <person name="Horikawa D."/>
            <person name="Ishino K."/>
            <person name="Komine S."/>
            <person name="Tomita M."/>
            <person name="Blaxter M."/>
            <person name="Arakawa K."/>
        </authorList>
    </citation>
    <scope>NUCLEOTIDE SEQUENCE [LARGE SCALE GENOMIC DNA]</scope>
    <source>
        <strain evidence="3">Z151</strain>
    </source>
</reference>
<gene>
    <name evidence="2" type="ORF">BV898_08867</name>
</gene>
<evidence type="ECO:0000313" key="3">
    <source>
        <dbReference type="Proteomes" id="UP000192578"/>
    </source>
</evidence>